<dbReference type="EMBL" id="JAUOZU010000024">
    <property type="protein sequence ID" value="MDO6966934.1"/>
    <property type="molecule type" value="Genomic_DNA"/>
</dbReference>
<organism evidence="1 2">
    <name type="scientific">Rhizobium alvei</name>
    <dbReference type="NCBI Taxonomy" id="1132659"/>
    <lineage>
        <taxon>Bacteria</taxon>
        <taxon>Pseudomonadati</taxon>
        <taxon>Pseudomonadota</taxon>
        <taxon>Alphaproteobacteria</taxon>
        <taxon>Hyphomicrobiales</taxon>
        <taxon>Rhizobiaceae</taxon>
        <taxon>Rhizobium/Agrobacterium group</taxon>
        <taxon>Rhizobium</taxon>
    </lineage>
</organism>
<protein>
    <submittedName>
        <fullName evidence="1">Uncharacterized protein</fullName>
    </submittedName>
</protein>
<evidence type="ECO:0000313" key="2">
    <source>
        <dbReference type="Proteomes" id="UP001174932"/>
    </source>
</evidence>
<dbReference type="RefSeq" id="WP_304378864.1">
    <property type="nucleotide sequence ID" value="NZ_JAUOZU010000024.1"/>
</dbReference>
<dbReference type="Proteomes" id="UP001174932">
    <property type="component" value="Unassembled WGS sequence"/>
</dbReference>
<comment type="caution">
    <text evidence="1">The sequence shown here is derived from an EMBL/GenBank/DDBJ whole genome shotgun (WGS) entry which is preliminary data.</text>
</comment>
<name>A0ABT8YT69_9HYPH</name>
<sequence>MNIAIQEGQRALVVDSAPTGTTGFISWERLAKTLCMQGETVFHIKANEDGLSFYVRWDENR</sequence>
<proteinExistence type="predicted"/>
<evidence type="ECO:0000313" key="1">
    <source>
        <dbReference type="EMBL" id="MDO6966934.1"/>
    </source>
</evidence>
<gene>
    <name evidence="1" type="ORF">Q4481_23510</name>
</gene>
<accession>A0ABT8YT69</accession>
<reference evidence="1" key="1">
    <citation type="journal article" date="2015" name="Int. J. Syst. Evol. Microbiol.">
        <title>Rhizobium alvei sp. nov., isolated from a freshwater river.</title>
        <authorList>
            <person name="Sheu S.Y."/>
            <person name="Huang H.W."/>
            <person name="Young C.C."/>
            <person name="Chen W.M."/>
        </authorList>
    </citation>
    <scope>NUCLEOTIDE SEQUENCE</scope>
    <source>
        <strain evidence="1">TNR-22</strain>
    </source>
</reference>
<keyword evidence="2" id="KW-1185">Reference proteome</keyword>
<reference evidence="1" key="2">
    <citation type="submission" date="2023-07" db="EMBL/GenBank/DDBJ databases">
        <authorList>
            <person name="Shen H."/>
        </authorList>
    </citation>
    <scope>NUCLEOTIDE SEQUENCE</scope>
    <source>
        <strain evidence="1">TNR-22</strain>
    </source>
</reference>